<feature type="modified residue" description="4-aspartylphosphate" evidence="6">
    <location>
        <position position="55"/>
    </location>
</feature>
<dbReference type="InterPro" id="IPR004358">
    <property type="entry name" value="Sig_transdc_His_kin-like_C"/>
</dbReference>
<dbReference type="Gene3D" id="3.30.565.10">
    <property type="entry name" value="Histidine kinase-like ATPase, C-terminal domain"/>
    <property type="match status" value="1"/>
</dbReference>
<evidence type="ECO:0000256" key="4">
    <source>
        <dbReference type="ARBA" id="ARBA00022777"/>
    </source>
</evidence>
<dbReference type="SMART" id="SM00448">
    <property type="entry name" value="REC"/>
    <property type="match status" value="1"/>
</dbReference>
<keyword evidence="10" id="KW-1185">Reference proteome</keyword>
<dbReference type="EMBL" id="JAIHOM010000211">
    <property type="protein sequence ID" value="MCW6038933.1"/>
    <property type="molecule type" value="Genomic_DNA"/>
</dbReference>
<keyword evidence="4" id="KW-0808">Transferase</keyword>
<keyword evidence="3 6" id="KW-0597">Phosphoprotein</keyword>
<dbReference type="RefSeq" id="WP_265266880.1">
    <property type="nucleotide sequence ID" value="NZ_JAIHOM010000211.1"/>
</dbReference>
<dbReference type="SUPFAM" id="SSF52172">
    <property type="entry name" value="CheY-like"/>
    <property type="match status" value="1"/>
</dbReference>
<dbReference type="SMART" id="SM00387">
    <property type="entry name" value="HATPase_c"/>
    <property type="match status" value="1"/>
</dbReference>
<evidence type="ECO:0000256" key="5">
    <source>
        <dbReference type="ARBA" id="ARBA00023012"/>
    </source>
</evidence>
<sequence>METYTILVVEDEAVIGMNIRSTLKRLGYHVPPVVPSGEKAVQKAHSLKPDLILMDIMLKKGGIDGVQAAEKIGEDLEIPIVFLTAHSDPQTIERAKAAAPFGYIVKPFEERNLQTTVEIALVRAKAEFALKRAIEKERELNELKNRFVSIVSHEFRTPLSTILFSATLLENFDESWPAERRKDYFQKIHGSVKQLRSLIDDVLLLGQAESQKLDFKPLDLNLEKFCLDLLDELKLTECQERIQFVMTGDCHHGKLDRNLLTHILRNLLTNAAKYSPDGSTVDFELTCQDEWVIFRVQDRGIGIPLEDQKRLYETFHRAKNVGKIAGTGLGLSIVKQAVDLHKGTIDVKSQVGKGTEFVVKLPRV</sequence>
<dbReference type="Proteomes" id="UP001526426">
    <property type="component" value="Unassembled WGS sequence"/>
</dbReference>
<accession>A0ABT3LBQ0</accession>
<evidence type="ECO:0000259" key="8">
    <source>
        <dbReference type="PROSITE" id="PS50110"/>
    </source>
</evidence>
<evidence type="ECO:0000256" key="3">
    <source>
        <dbReference type="ARBA" id="ARBA00022553"/>
    </source>
</evidence>
<evidence type="ECO:0000259" key="7">
    <source>
        <dbReference type="PROSITE" id="PS50109"/>
    </source>
</evidence>
<evidence type="ECO:0000256" key="6">
    <source>
        <dbReference type="PROSITE-ProRule" id="PRU00169"/>
    </source>
</evidence>
<evidence type="ECO:0000313" key="10">
    <source>
        <dbReference type="Proteomes" id="UP001526426"/>
    </source>
</evidence>
<feature type="domain" description="Response regulatory" evidence="8">
    <location>
        <begin position="5"/>
        <end position="121"/>
    </location>
</feature>
<name>A0ABT3LBQ0_9CYAN</name>
<dbReference type="InterPro" id="IPR003661">
    <property type="entry name" value="HisK_dim/P_dom"/>
</dbReference>
<reference evidence="9 10" key="1">
    <citation type="submission" date="2021-08" db="EMBL/GenBank/DDBJ databases">
        <title>Draft genome sequence of Spirulina subsalsa with high tolerance to salinity and hype-accumulation of phycocyanin.</title>
        <authorList>
            <person name="Pei H."/>
            <person name="Jiang L."/>
        </authorList>
    </citation>
    <scope>NUCLEOTIDE SEQUENCE [LARGE SCALE GENOMIC DNA]</scope>
    <source>
        <strain evidence="9 10">FACHB-351</strain>
    </source>
</reference>
<dbReference type="SMART" id="SM00388">
    <property type="entry name" value="HisKA"/>
    <property type="match status" value="1"/>
</dbReference>
<dbReference type="InterPro" id="IPR003594">
    <property type="entry name" value="HATPase_dom"/>
</dbReference>
<dbReference type="InterPro" id="IPR005467">
    <property type="entry name" value="His_kinase_dom"/>
</dbReference>
<gene>
    <name evidence="9" type="ORF">K4A83_22150</name>
</gene>
<dbReference type="InterPro" id="IPR036097">
    <property type="entry name" value="HisK_dim/P_sf"/>
</dbReference>
<dbReference type="PANTHER" id="PTHR43547:SF2">
    <property type="entry name" value="HYBRID SIGNAL TRANSDUCTION HISTIDINE KINASE C"/>
    <property type="match status" value="1"/>
</dbReference>
<dbReference type="PRINTS" id="PR00344">
    <property type="entry name" value="BCTRLSENSOR"/>
</dbReference>
<feature type="domain" description="Histidine kinase" evidence="7">
    <location>
        <begin position="150"/>
        <end position="364"/>
    </location>
</feature>
<proteinExistence type="predicted"/>
<comment type="caution">
    <text evidence="9">The sequence shown here is derived from an EMBL/GenBank/DDBJ whole genome shotgun (WGS) entry which is preliminary data.</text>
</comment>
<dbReference type="SUPFAM" id="SSF47384">
    <property type="entry name" value="Homodimeric domain of signal transducing histidine kinase"/>
    <property type="match status" value="1"/>
</dbReference>
<dbReference type="Pfam" id="PF00072">
    <property type="entry name" value="Response_reg"/>
    <property type="match status" value="1"/>
</dbReference>
<protein>
    <recommendedName>
        <fullName evidence="2">histidine kinase</fullName>
        <ecNumber evidence="2">2.7.13.3</ecNumber>
    </recommendedName>
</protein>
<dbReference type="Gene3D" id="3.40.50.2300">
    <property type="match status" value="1"/>
</dbReference>
<keyword evidence="4" id="KW-0418">Kinase</keyword>
<dbReference type="CDD" id="cd00075">
    <property type="entry name" value="HATPase"/>
    <property type="match status" value="1"/>
</dbReference>
<evidence type="ECO:0000313" key="9">
    <source>
        <dbReference type="EMBL" id="MCW6038933.1"/>
    </source>
</evidence>
<dbReference type="Gene3D" id="1.10.287.130">
    <property type="match status" value="1"/>
</dbReference>
<comment type="catalytic activity">
    <reaction evidence="1">
        <text>ATP + protein L-histidine = ADP + protein N-phospho-L-histidine.</text>
        <dbReference type="EC" id="2.7.13.3"/>
    </reaction>
</comment>
<dbReference type="PANTHER" id="PTHR43547">
    <property type="entry name" value="TWO-COMPONENT HISTIDINE KINASE"/>
    <property type="match status" value="1"/>
</dbReference>
<evidence type="ECO:0000256" key="1">
    <source>
        <dbReference type="ARBA" id="ARBA00000085"/>
    </source>
</evidence>
<evidence type="ECO:0000256" key="2">
    <source>
        <dbReference type="ARBA" id="ARBA00012438"/>
    </source>
</evidence>
<dbReference type="EC" id="2.7.13.3" evidence="2"/>
<dbReference type="CDD" id="cd17534">
    <property type="entry name" value="REC_DC-like"/>
    <property type="match status" value="1"/>
</dbReference>
<dbReference type="InterPro" id="IPR011006">
    <property type="entry name" value="CheY-like_superfamily"/>
</dbReference>
<dbReference type="PROSITE" id="PS50109">
    <property type="entry name" value="HIS_KIN"/>
    <property type="match status" value="1"/>
</dbReference>
<dbReference type="Pfam" id="PF02518">
    <property type="entry name" value="HATPase_c"/>
    <property type="match status" value="1"/>
</dbReference>
<dbReference type="Pfam" id="PF00512">
    <property type="entry name" value="HisKA"/>
    <property type="match status" value="1"/>
</dbReference>
<dbReference type="CDD" id="cd00082">
    <property type="entry name" value="HisKA"/>
    <property type="match status" value="1"/>
</dbReference>
<dbReference type="InterPro" id="IPR001789">
    <property type="entry name" value="Sig_transdc_resp-reg_receiver"/>
</dbReference>
<dbReference type="SUPFAM" id="SSF55874">
    <property type="entry name" value="ATPase domain of HSP90 chaperone/DNA topoisomerase II/histidine kinase"/>
    <property type="match status" value="1"/>
</dbReference>
<organism evidence="9 10">
    <name type="scientific">Spirulina subsalsa FACHB-351</name>
    <dbReference type="NCBI Taxonomy" id="234711"/>
    <lineage>
        <taxon>Bacteria</taxon>
        <taxon>Bacillati</taxon>
        <taxon>Cyanobacteriota</taxon>
        <taxon>Cyanophyceae</taxon>
        <taxon>Spirulinales</taxon>
        <taxon>Spirulinaceae</taxon>
        <taxon>Spirulina</taxon>
    </lineage>
</organism>
<dbReference type="PROSITE" id="PS50110">
    <property type="entry name" value="RESPONSE_REGULATORY"/>
    <property type="match status" value="1"/>
</dbReference>
<keyword evidence="5" id="KW-0902">Two-component regulatory system</keyword>
<dbReference type="InterPro" id="IPR036890">
    <property type="entry name" value="HATPase_C_sf"/>
</dbReference>